<gene>
    <name evidence="6" type="ORF">ACFSKV_05365</name>
</gene>
<keyword evidence="3 4" id="KW-0408">Iron</keyword>
<accession>A0ABW5B8D3</accession>
<dbReference type="InterPro" id="IPR011042">
    <property type="entry name" value="6-blade_b-propeller_TolB-like"/>
</dbReference>
<evidence type="ECO:0000256" key="4">
    <source>
        <dbReference type="PROSITE-ProRule" id="PRU00433"/>
    </source>
</evidence>
<organism evidence="6 7">
    <name type="scientific">Shivajiella indica</name>
    <dbReference type="NCBI Taxonomy" id="872115"/>
    <lineage>
        <taxon>Bacteria</taxon>
        <taxon>Pseudomonadati</taxon>
        <taxon>Bacteroidota</taxon>
        <taxon>Cytophagia</taxon>
        <taxon>Cytophagales</taxon>
        <taxon>Cyclobacteriaceae</taxon>
        <taxon>Shivajiella</taxon>
    </lineage>
</organism>
<feature type="domain" description="Cytochrome c" evidence="5">
    <location>
        <begin position="31"/>
        <end position="111"/>
    </location>
</feature>
<protein>
    <submittedName>
        <fullName evidence="6">PQQ-dependent sugar dehydrogenase</fullName>
    </submittedName>
</protein>
<dbReference type="InterPro" id="IPR009056">
    <property type="entry name" value="Cyt_c-like_dom"/>
</dbReference>
<dbReference type="SUPFAM" id="SSF50952">
    <property type="entry name" value="Soluble quinoprotein glucose dehydrogenase"/>
    <property type="match status" value="1"/>
</dbReference>
<evidence type="ECO:0000313" key="6">
    <source>
        <dbReference type="EMBL" id="MFD2200986.1"/>
    </source>
</evidence>
<keyword evidence="2 4" id="KW-0479">Metal-binding</keyword>
<dbReference type="PROSITE" id="PS51007">
    <property type="entry name" value="CYTC"/>
    <property type="match status" value="1"/>
</dbReference>
<dbReference type="PANTHER" id="PTHR19328:SF75">
    <property type="entry name" value="ALDOSE SUGAR DEHYDROGENASE YLII"/>
    <property type="match status" value="1"/>
</dbReference>
<comment type="caution">
    <text evidence="6">The sequence shown here is derived from an EMBL/GenBank/DDBJ whole genome shotgun (WGS) entry which is preliminary data.</text>
</comment>
<evidence type="ECO:0000256" key="3">
    <source>
        <dbReference type="ARBA" id="ARBA00023004"/>
    </source>
</evidence>
<proteinExistence type="predicted"/>
<dbReference type="SUPFAM" id="SSF46626">
    <property type="entry name" value="Cytochrome c"/>
    <property type="match status" value="1"/>
</dbReference>
<keyword evidence="1 4" id="KW-0349">Heme</keyword>
<sequence length="484" mass="53722">MKNKQFGASIQVLQQSLFLVIIGFFAMNSNTMAQDGAKVYQSYCMGCHGADLKGTPAGSSLLAENLKQGNDKTSISNAISKGVPNTSMIAWGNALSSDDIDALTEFILKARKSPSESPGKEEILTIKTHDYTLNIEKVVTEGIEFPWGIEFVDTDRALVNGNKGNLYWVVKGKLDPRKIAGLPFIFGTDLVGGMMDIALDPKYNENGWIYFAYSHNPKNTPERTSPAMTKLVRGKIKDYQWVEEQTLFQAPDSILVVEGMRWGSRLLFDKEGYLYFTIGDMQQSIQSGNNPQLPYRAEGKIFRIYPDGSIPRDNPHYGQDGTLQGIYAWGTRNVQGLAQHPVTGEIYFTDHGPQGGDELNRLKRAGNYGWPVITYGVNYDGSTITNLTHKEGMEQPLTYWTPSIAVCAAEFVTGNQFPKWQNNLLVTALKDQEIRRLVIDGDNVLSQEVILKGMGRVRDVKIGPEGALYVLTNSPDALLRITPQ</sequence>
<evidence type="ECO:0000256" key="1">
    <source>
        <dbReference type="ARBA" id="ARBA00022617"/>
    </source>
</evidence>
<dbReference type="PANTHER" id="PTHR19328">
    <property type="entry name" value="HEDGEHOG-INTERACTING PROTEIN"/>
    <property type="match status" value="1"/>
</dbReference>
<dbReference type="Gene3D" id="2.120.10.30">
    <property type="entry name" value="TolB, C-terminal domain"/>
    <property type="match status" value="1"/>
</dbReference>
<name>A0ABW5B8D3_9BACT</name>
<dbReference type="Proteomes" id="UP001597414">
    <property type="component" value="Unassembled WGS sequence"/>
</dbReference>
<dbReference type="InterPro" id="IPR036909">
    <property type="entry name" value="Cyt_c-like_dom_sf"/>
</dbReference>
<evidence type="ECO:0000256" key="2">
    <source>
        <dbReference type="ARBA" id="ARBA00022723"/>
    </source>
</evidence>
<dbReference type="Gene3D" id="1.10.760.10">
    <property type="entry name" value="Cytochrome c-like domain"/>
    <property type="match status" value="1"/>
</dbReference>
<evidence type="ECO:0000313" key="7">
    <source>
        <dbReference type="Proteomes" id="UP001597414"/>
    </source>
</evidence>
<dbReference type="Pfam" id="PF07995">
    <property type="entry name" value="GSDH"/>
    <property type="match status" value="1"/>
</dbReference>
<evidence type="ECO:0000259" key="5">
    <source>
        <dbReference type="PROSITE" id="PS51007"/>
    </source>
</evidence>
<dbReference type="InterPro" id="IPR011041">
    <property type="entry name" value="Quinoprot_gluc/sorb_DH_b-prop"/>
</dbReference>
<dbReference type="Pfam" id="PF13442">
    <property type="entry name" value="Cytochrome_CBB3"/>
    <property type="match status" value="1"/>
</dbReference>
<reference evidence="7" key="1">
    <citation type="journal article" date="2019" name="Int. J. Syst. Evol. Microbiol.">
        <title>The Global Catalogue of Microorganisms (GCM) 10K type strain sequencing project: providing services to taxonomists for standard genome sequencing and annotation.</title>
        <authorList>
            <consortium name="The Broad Institute Genomics Platform"/>
            <consortium name="The Broad Institute Genome Sequencing Center for Infectious Disease"/>
            <person name="Wu L."/>
            <person name="Ma J."/>
        </authorList>
    </citation>
    <scope>NUCLEOTIDE SEQUENCE [LARGE SCALE GENOMIC DNA]</scope>
    <source>
        <strain evidence="7">KCTC 19812</strain>
    </source>
</reference>
<dbReference type="RefSeq" id="WP_380800874.1">
    <property type="nucleotide sequence ID" value="NZ_JBHUIV010000010.1"/>
</dbReference>
<dbReference type="EMBL" id="JBHUIV010000010">
    <property type="protein sequence ID" value="MFD2200986.1"/>
    <property type="molecule type" value="Genomic_DNA"/>
</dbReference>
<keyword evidence="7" id="KW-1185">Reference proteome</keyword>
<dbReference type="InterPro" id="IPR012938">
    <property type="entry name" value="Glc/Sorbosone_DH"/>
</dbReference>